<dbReference type="Gene3D" id="3.30.530.20">
    <property type="match status" value="1"/>
</dbReference>
<dbReference type="EMBL" id="FONV01000041">
    <property type="protein sequence ID" value="SFG00359.1"/>
    <property type="molecule type" value="Genomic_DNA"/>
</dbReference>
<dbReference type="SUPFAM" id="SSF55961">
    <property type="entry name" value="Bet v1-like"/>
    <property type="match status" value="1"/>
</dbReference>
<proteinExistence type="predicted"/>
<evidence type="ECO:0000313" key="1">
    <source>
        <dbReference type="EMBL" id="SFG00359.1"/>
    </source>
</evidence>
<dbReference type="Proteomes" id="UP000199645">
    <property type="component" value="Unassembled WGS sequence"/>
</dbReference>
<dbReference type="AlphaFoldDB" id="A0A1I2NBW7"/>
<keyword evidence="2" id="KW-1185">Reference proteome</keyword>
<dbReference type="InterPro" id="IPR019587">
    <property type="entry name" value="Polyketide_cyclase/dehydratase"/>
</dbReference>
<evidence type="ECO:0000313" key="2">
    <source>
        <dbReference type="Proteomes" id="UP000199645"/>
    </source>
</evidence>
<reference evidence="1 2" key="1">
    <citation type="submission" date="2016-10" db="EMBL/GenBank/DDBJ databases">
        <authorList>
            <person name="de Groot N.N."/>
        </authorList>
    </citation>
    <scope>NUCLEOTIDE SEQUENCE [LARGE SCALE GENOMIC DNA]</scope>
    <source>
        <strain evidence="1 2">DSM 43019</strain>
    </source>
</reference>
<dbReference type="OrthoDB" id="3779334at2"/>
<dbReference type="STRING" id="35752.SAMN05421541_14114"/>
<dbReference type="InterPro" id="IPR023393">
    <property type="entry name" value="START-like_dom_sf"/>
</dbReference>
<organism evidence="1 2">
    <name type="scientific">Actinoplanes philippinensis</name>
    <dbReference type="NCBI Taxonomy" id="35752"/>
    <lineage>
        <taxon>Bacteria</taxon>
        <taxon>Bacillati</taxon>
        <taxon>Actinomycetota</taxon>
        <taxon>Actinomycetes</taxon>
        <taxon>Micromonosporales</taxon>
        <taxon>Micromonosporaceae</taxon>
        <taxon>Actinoplanes</taxon>
    </lineage>
</organism>
<dbReference type="Pfam" id="PF10604">
    <property type="entry name" value="Polyketide_cyc2"/>
    <property type="match status" value="1"/>
</dbReference>
<protein>
    <submittedName>
        <fullName evidence="1">Polyketide cyclase / dehydrase and lipid transport</fullName>
    </submittedName>
</protein>
<dbReference type="RefSeq" id="WP_093622451.1">
    <property type="nucleotide sequence ID" value="NZ_BOMT01000120.1"/>
</dbReference>
<gene>
    <name evidence="1" type="ORF">SAMN05421541_14114</name>
</gene>
<sequence length="156" mass="16519">MDLITGTGVAVALVVPLPREQVWELVTAVERVGEWSPEATGGRWCAETPGPAEGARFLGTNRFPNGFESTVTCVVTEAREPGTFAWDVLDDSGVTGSSWRYDLSDGETPGSTIVRQSFRHGPGMTGARVGAPIDGRLATLCSNMMTTITAMTGVAR</sequence>
<dbReference type="CDD" id="cd07812">
    <property type="entry name" value="SRPBCC"/>
    <property type="match status" value="1"/>
</dbReference>
<accession>A0A1I2NBW7</accession>
<name>A0A1I2NBW7_9ACTN</name>